<name>W9VG49_9GAMM</name>
<evidence type="ECO:0000313" key="1">
    <source>
        <dbReference type="EMBL" id="EXJ09650.1"/>
    </source>
</evidence>
<evidence type="ECO:0000313" key="2">
    <source>
        <dbReference type="Proteomes" id="UP000019464"/>
    </source>
</evidence>
<proteinExistence type="predicted"/>
<dbReference type="Proteomes" id="UP000019464">
    <property type="component" value="Unassembled WGS sequence"/>
</dbReference>
<gene>
    <name evidence="1" type="ORF">D791_03322</name>
</gene>
<dbReference type="EMBL" id="AONB01000021">
    <property type="protein sequence ID" value="EXJ09650.1"/>
    <property type="molecule type" value="Genomic_DNA"/>
</dbReference>
<sequence length="31" mass="3755">MEYITKKIRSLHRQKGLLQAPHDDFQVELFI</sequence>
<comment type="caution">
    <text evidence="1">The sequence shown here is derived from an EMBL/GenBank/DDBJ whole genome shotgun (WGS) entry which is preliminary data.</text>
</comment>
<reference evidence="2" key="1">
    <citation type="submission" date="2012-11" db="EMBL/GenBank/DDBJ databases">
        <authorList>
            <person name="Singh A."/>
            <person name="Pinnaka A.K."/>
            <person name="Vaidya B."/>
        </authorList>
    </citation>
    <scope>NUCLEOTIDE SEQUENCE [LARGE SCALE GENOMIC DNA]</scope>
    <source>
        <strain evidence="2">AK23</strain>
    </source>
</reference>
<organism evidence="1 2">
    <name type="scientific">Nitrincola nitratireducens</name>
    <dbReference type="NCBI Taxonomy" id="1229521"/>
    <lineage>
        <taxon>Bacteria</taxon>
        <taxon>Pseudomonadati</taxon>
        <taxon>Pseudomonadota</taxon>
        <taxon>Gammaproteobacteria</taxon>
        <taxon>Oceanospirillales</taxon>
        <taxon>Oceanospirillaceae</taxon>
        <taxon>Nitrincola</taxon>
    </lineage>
</organism>
<reference evidence="1 2" key="2">
    <citation type="journal article" date="2015" name="Syst. Appl. Microbiol.">
        <title>Nitrincola nitratireducens sp. nov. isolated from a haloalkaline crater lake.</title>
        <authorList>
            <person name="Singh A."/>
            <person name="Vaidya B."/>
            <person name="Tanuku N.R."/>
            <person name="Pinnaka A.K."/>
        </authorList>
    </citation>
    <scope>NUCLEOTIDE SEQUENCE [LARGE SCALE GENOMIC DNA]</scope>
    <source>
        <strain evidence="1 2">AK23</strain>
    </source>
</reference>
<keyword evidence="2" id="KW-1185">Reference proteome</keyword>
<dbReference type="AlphaFoldDB" id="W9VG49"/>
<protein>
    <submittedName>
        <fullName evidence="1">Uncharacterized protein</fullName>
    </submittedName>
</protein>
<accession>W9VG49</accession>